<comment type="similarity">
    <text evidence="1">Belongs to the AfsR/DnrI/RedD regulatory family.</text>
</comment>
<dbReference type="SMART" id="SM01043">
    <property type="entry name" value="BTAD"/>
    <property type="match status" value="1"/>
</dbReference>
<dbReference type="Pfam" id="PF01381">
    <property type="entry name" value="HTH_3"/>
    <property type="match status" value="1"/>
</dbReference>
<dbReference type="SMART" id="SM00862">
    <property type="entry name" value="Trans_reg_C"/>
    <property type="match status" value="1"/>
</dbReference>
<dbReference type="InterPro" id="IPR010982">
    <property type="entry name" value="Lambda_DNA-bd_dom_sf"/>
</dbReference>
<dbReference type="InterPro" id="IPR027417">
    <property type="entry name" value="P-loop_NTPase"/>
</dbReference>
<dbReference type="Gene3D" id="3.40.50.300">
    <property type="entry name" value="P-loop containing nucleotide triphosphate hydrolases"/>
    <property type="match status" value="1"/>
</dbReference>
<dbReference type="PANTHER" id="PTHR35807:SF1">
    <property type="entry name" value="TRANSCRIPTIONAL REGULATOR REDD"/>
    <property type="match status" value="1"/>
</dbReference>
<dbReference type="Pfam" id="PF00486">
    <property type="entry name" value="Trans_reg_C"/>
    <property type="match status" value="1"/>
</dbReference>
<dbReference type="InterPro" id="IPR051677">
    <property type="entry name" value="AfsR-DnrI-RedD_regulator"/>
</dbReference>
<protein>
    <submittedName>
        <fullName evidence="8">SARP family transcriptional regulator</fullName>
    </submittedName>
</protein>
<evidence type="ECO:0000259" key="7">
    <source>
        <dbReference type="PROSITE" id="PS51755"/>
    </source>
</evidence>
<dbReference type="GO" id="GO:0043531">
    <property type="term" value="F:ADP binding"/>
    <property type="evidence" value="ECO:0007669"/>
    <property type="project" value="InterPro"/>
</dbReference>
<dbReference type="EMBL" id="BOMV01000104">
    <property type="protein sequence ID" value="GIF01444.1"/>
    <property type="molecule type" value="Genomic_DNA"/>
</dbReference>
<dbReference type="AlphaFoldDB" id="A0A919K7E3"/>
<keyword evidence="4" id="KW-0804">Transcription</keyword>
<dbReference type="SMART" id="SM00530">
    <property type="entry name" value="HTH_XRE"/>
    <property type="match status" value="1"/>
</dbReference>
<gene>
    <name evidence="8" type="ORF">Ari01nite_89080</name>
</gene>
<evidence type="ECO:0000256" key="1">
    <source>
        <dbReference type="ARBA" id="ARBA00005820"/>
    </source>
</evidence>
<accession>A0A919K7E3</accession>
<dbReference type="SUPFAM" id="SSF48452">
    <property type="entry name" value="TPR-like"/>
    <property type="match status" value="2"/>
</dbReference>
<dbReference type="InterPro" id="IPR016032">
    <property type="entry name" value="Sig_transdc_resp-reg_C-effctor"/>
</dbReference>
<dbReference type="SUPFAM" id="SSF47413">
    <property type="entry name" value="lambda repressor-like DNA-binding domains"/>
    <property type="match status" value="1"/>
</dbReference>
<dbReference type="PROSITE" id="PS51755">
    <property type="entry name" value="OMPR_PHOB"/>
    <property type="match status" value="1"/>
</dbReference>
<evidence type="ECO:0000259" key="6">
    <source>
        <dbReference type="PROSITE" id="PS50943"/>
    </source>
</evidence>
<evidence type="ECO:0000313" key="8">
    <source>
        <dbReference type="EMBL" id="GIF01444.1"/>
    </source>
</evidence>
<dbReference type="SUPFAM" id="SSF52540">
    <property type="entry name" value="P-loop containing nucleoside triphosphate hydrolases"/>
    <property type="match status" value="1"/>
</dbReference>
<feature type="DNA-binding region" description="OmpR/PhoB-type" evidence="5">
    <location>
        <begin position="56"/>
        <end position="153"/>
    </location>
</feature>
<proteinExistence type="inferred from homology"/>
<dbReference type="GO" id="GO:0000160">
    <property type="term" value="P:phosphorelay signal transduction system"/>
    <property type="evidence" value="ECO:0007669"/>
    <property type="project" value="InterPro"/>
</dbReference>
<evidence type="ECO:0000313" key="9">
    <source>
        <dbReference type="Proteomes" id="UP000636960"/>
    </source>
</evidence>
<dbReference type="PRINTS" id="PR00364">
    <property type="entry name" value="DISEASERSIST"/>
</dbReference>
<dbReference type="SMART" id="SM00028">
    <property type="entry name" value="TPR"/>
    <property type="match status" value="4"/>
</dbReference>
<dbReference type="PANTHER" id="PTHR35807">
    <property type="entry name" value="TRANSCRIPTIONAL REGULATOR REDD-RELATED"/>
    <property type="match status" value="1"/>
</dbReference>
<keyword evidence="9" id="KW-1185">Reference proteome</keyword>
<keyword evidence="3 5" id="KW-0238">DNA-binding</keyword>
<dbReference type="InterPro" id="IPR001867">
    <property type="entry name" value="OmpR/PhoB-type_DNA-bd"/>
</dbReference>
<dbReference type="SUPFAM" id="SSF46894">
    <property type="entry name" value="C-terminal effector domain of the bipartite response regulators"/>
    <property type="match status" value="1"/>
</dbReference>
<evidence type="ECO:0000256" key="4">
    <source>
        <dbReference type="ARBA" id="ARBA00023163"/>
    </source>
</evidence>
<dbReference type="InterPro" id="IPR049945">
    <property type="entry name" value="AAA_22"/>
</dbReference>
<dbReference type="Gene3D" id="1.10.260.40">
    <property type="entry name" value="lambda repressor-like DNA-binding domains"/>
    <property type="match status" value="1"/>
</dbReference>
<dbReference type="InterPro" id="IPR005158">
    <property type="entry name" value="BTAD"/>
</dbReference>
<dbReference type="InterPro" id="IPR011990">
    <property type="entry name" value="TPR-like_helical_dom_sf"/>
</dbReference>
<dbReference type="CDD" id="cd15831">
    <property type="entry name" value="BTAD"/>
    <property type="match status" value="1"/>
</dbReference>
<dbReference type="InterPro" id="IPR036388">
    <property type="entry name" value="WH-like_DNA-bd_sf"/>
</dbReference>
<keyword evidence="2" id="KW-0805">Transcription regulation</keyword>
<evidence type="ECO:0000256" key="5">
    <source>
        <dbReference type="PROSITE-ProRule" id="PRU01091"/>
    </source>
</evidence>
<dbReference type="Pfam" id="PF13401">
    <property type="entry name" value="AAA_22"/>
    <property type="match status" value="1"/>
</dbReference>
<dbReference type="GO" id="GO:0003677">
    <property type="term" value="F:DNA binding"/>
    <property type="evidence" value="ECO:0007669"/>
    <property type="project" value="UniProtKB-UniRule"/>
</dbReference>
<evidence type="ECO:0000256" key="2">
    <source>
        <dbReference type="ARBA" id="ARBA00023015"/>
    </source>
</evidence>
<feature type="domain" description="OmpR/PhoB-type" evidence="7">
    <location>
        <begin position="56"/>
        <end position="153"/>
    </location>
</feature>
<reference evidence="8" key="1">
    <citation type="submission" date="2021-01" db="EMBL/GenBank/DDBJ databases">
        <title>Whole genome shotgun sequence of Actinoplanes rishiriensis NBRC 108556.</title>
        <authorList>
            <person name="Komaki H."/>
            <person name="Tamura T."/>
        </authorList>
    </citation>
    <scope>NUCLEOTIDE SEQUENCE</scope>
    <source>
        <strain evidence="8">NBRC 108556</strain>
    </source>
</reference>
<dbReference type="Gene3D" id="1.25.40.10">
    <property type="entry name" value="Tetratricopeptide repeat domain"/>
    <property type="match status" value="2"/>
</dbReference>
<dbReference type="Gene3D" id="1.10.10.10">
    <property type="entry name" value="Winged helix-like DNA-binding domain superfamily/Winged helix DNA-binding domain"/>
    <property type="match status" value="1"/>
</dbReference>
<dbReference type="InterPro" id="IPR019734">
    <property type="entry name" value="TPR_rpt"/>
</dbReference>
<dbReference type="GO" id="GO:0006355">
    <property type="term" value="P:regulation of DNA-templated transcription"/>
    <property type="evidence" value="ECO:0007669"/>
    <property type="project" value="InterPro"/>
</dbReference>
<feature type="domain" description="HTH cro/C1-type" evidence="6">
    <location>
        <begin position="5"/>
        <end position="53"/>
    </location>
</feature>
<name>A0A919K7E3_9ACTN</name>
<organism evidence="8 9">
    <name type="scientific">Paractinoplanes rishiriensis</name>
    <dbReference type="NCBI Taxonomy" id="1050105"/>
    <lineage>
        <taxon>Bacteria</taxon>
        <taxon>Bacillati</taxon>
        <taxon>Actinomycetota</taxon>
        <taxon>Actinomycetes</taxon>
        <taxon>Micromonosporales</taxon>
        <taxon>Micromonosporaceae</taxon>
        <taxon>Paractinoplanes</taxon>
    </lineage>
</organism>
<dbReference type="InterPro" id="IPR001387">
    <property type="entry name" value="Cro/C1-type_HTH"/>
</dbReference>
<dbReference type="CDD" id="cd00093">
    <property type="entry name" value="HTH_XRE"/>
    <property type="match status" value="1"/>
</dbReference>
<evidence type="ECO:0000256" key="3">
    <source>
        <dbReference type="ARBA" id="ARBA00023125"/>
    </source>
</evidence>
<comment type="caution">
    <text evidence="8">The sequence shown here is derived from an EMBL/GenBank/DDBJ whole genome shotgun (WGS) entry which is preliminary data.</text>
</comment>
<dbReference type="Proteomes" id="UP000636960">
    <property type="component" value="Unassembled WGS sequence"/>
</dbReference>
<dbReference type="Pfam" id="PF03704">
    <property type="entry name" value="BTAD"/>
    <property type="match status" value="1"/>
</dbReference>
<dbReference type="PROSITE" id="PS50943">
    <property type="entry name" value="HTH_CROC1"/>
    <property type="match status" value="1"/>
</dbReference>
<sequence length="977" mass="104101">MGRMIRARRQAAGWDQESLARAAGVSVRTVRNIELGRVRSPLHESVRRLVGALPGGASAASSRLHIEVLGPVLVRRGPHPVDLRSRRLRDLIGLLVIRAPHPVGRDEIVDGLWDGAPPPSSHTLVNTYVARLRAEIGPGAPLLRTVSGYRLDVEPDQVDLAVFNDLFDRGLDAAGDADHRRAAILLTQALDCWRGPLLADAGPGLARHPVAVAAAARRVAAACAYADAGLAIGNFAEVASRLRPLAERESFHEGLHARLMLAVAGTGEQASALGLYAGLRERLADELGISPGQAVHDAYLSVLRQKSAVVGWPVAQLPGGTALLVGRDAELRRLNGLEGGAGPVVCVLTGQAGVGKTTLAVAWGRQASERFPDGQLYVDLQGFDPAGTPVDPADAIHDFLLALGAGSEAIPSTRSARTALYRSLTAGRRLLIILDNARGTDQVRPLLPGGAGSFVVVTSRDKMTGLVAQGAHSVVVGPLAEDAAMALLSHHLGAQRLGREPAAGRDIVQRCARLPLPLAVAAARAAANPGFSLASVAAELHDDRRGLDPYDSGDEATSVRNALSWSYHGLESDHARVFRLLGIVPNPEITAPAAASLAGLPPPRAAAALTALARVHLVDEVHPGRYSLHDLLRSYARELVTAVDTAADRDVALDRITGHYVVAAQRAARLVAPNRAGTGRVTAGHGEFRSAEQAVRWYDTERATLLATIRQAAADGRDASVCDLAHALTELFDRRGHWHDWVAVTDLAAVAAARLADPIRAARLHRSRARAEVWLGHYDRAQDQLAQALDRCRDTGDQAERAHIFRCLAWCMGRAGARHQAVAHARTAIRLYARAGDVAGKGIGLNNLGWQYAHLGRPEIALRCCHGAVALLRAAGDDNGAGHAHDSLGFIYQQLGDRVRAVDHYVRSVALLRRTGDVFHEGDTLIRLGDARLAAGDKAGAMRAWRRAFMLLARLRHPSSEEARSRLNMRPGGGPGR</sequence>